<evidence type="ECO:0008006" key="3">
    <source>
        <dbReference type="Google" id="ProtNLM"/>
    </source>
</evidence>
<gene>
    <name evidence="1" type="ordered locus">Bsel_1928</name>
</gene>
<dbReference type="HOGENOM" id="CLU_200967_0_0_9"/>
<proteinExistence type="predicted"/>
<evidence type="ECO:0000313" key="2">
    <source>
        <dbReference type="Proteomes" id="UP000000271"/>
    </source>
</evidence>
<sequence>MAEESQQKEQPILNSGDAVKVTAGEYKGKSAKVISPYTNSISVELDEKEEDGSRPRTVLKHTEYKII</sequence>
<keyword evidence="2" id="KW-1185">Reference proteome</keyword>
<evidence type="ECO:0000313" key="1">
    <source>
        <dbReference type="EMBL" id="ADH99432.1"/>
    </source>
</evidence>
<name>D6XUE6_BACIE</name>
<dbReference type="Gene3D" id="2.30.30.30">
    <property type="match status" value="1"/>
</dbReference>
<dbReference type="InterPro" id="IPR014722">
    <property type="entry name" value="Rib_uL2_dom2"/>
</dbReference>
<dbReference type="OrthoDB" id="2887719at2"/>
<protein>
    <recommendedName>
        <fullName evidence="3">KOW domain protein</fullName>
    </recommendedName>
</protein>
<dbReference type="Proteomes" id="UP000000271">
    <property type="component" value="Chromosome"/>
</dbReference>
<dbReference type="Pfam" id="PF09953">
    <property type="entry name" value="DUF2187"/>
    <property type="match status" value="1"/>
</dbReference>
<accession>D6XUE6</accession>
<dbReference type="STRING" id="439292.Bsel_1928"/>
<dbReference type="InterPro" id="IPR008991">
    <property type="entry name" value="Translation_prot_SH3-like_sf"/>
</dbReference>
<dbReference type="InterPro" id="IPR018690">
    <property type="entry name" value="DUF2187"/>
</dbReference>
<dbReference type="AlphaFoldDB" id="D6XUE6"/>
<dbReference type="KEGG" id="bse:Bsel_1928"/>
<dbReference type="SUPFAM" id="SSF50104">
    <property type="entry name" value="Translation proteins SH3-like domain"/>
    <property type="match status" value="1"/>
</dbReference>
<organism evidence="1 2">
    <name type="scientific">Bacillus selenitireducens (strain ATCC 700615 / DSM 15326 / MLS10)</name>
    <dbReference type="NCBI Taxonomy" id="439292"/>
    <lineage>
        <taxon>Bacteria</taxon>
        <taxon>Bacillati</taxon>
        <taxon>Bacillota</taxon>
        <taxon>Bacilli</taxon>
        <taxon>Bacillales</taxon>
        <taxon>Bacillaceae</taxon>
        <taxon>Salisediminibacterium</taxon>
    </lineage>
</organism>
<reference evidence="1" key="1">
    <citation type="submission" date="2009-10" db="EMBL/GenBank/DDBJ databases">
        <title>Complete sequence of Bacillus selenitireducens MLS10.</title>
        <authorList>
            <consortium name="US DOE Joint Genome Institute"/>
            <person name="Lucas S."/>
            <person name="Copeland A."/>
            <person name="Lapidus A."/>
            <person name="Glavina del Rio T."/>
            <person name="Dalin E."/>
            <person name="Tice H."/>
            <person name="Bruce D."/>
            <person name="Goodwin L."/>
            <person name="Pitluck S."/>
            <person name="Sims D."/>
            <person name="Brettin T."/>
            <person name="Detter J.C."/>
            <person name="Han C."/>
            <person name="Larimer F."/>
            <person name="Land M."/>
            <person name="Hauser L."/>
            <person name="Kyrpides N."/>
            <person name="Ovchinnikova G."/>
            <person name="Stolz J."/>
        </authorList>
    </citation>
    <scope>NUCLEOTIDE SEQUENCE [LARGE SCALE GENOMIC DNA]</scope>
    <source>
        <strain evidence="1">MLS10</strain>
    </source>
</reference>
<dbReference type="RefSeq" id="WP_013172854.1">
    <property type="nucleotide sequence ID" value="NC_014219.1"/>
</dbReference>
<dbReference type="EMBL" id="CP001791">
    <property type="protein sequence ID" value="ADH99432.1"/>
    <property type="molecule type" value="Genomic_DNA"/>
</dbReference>